<organism evidence="2">
    <name type="scientific">Trepomonas sp. PC1</name>
    <dbReference type="NCBI Taxonomy" id="1076344"/>
    <lineage>
        <taxon>Eukaryota</taxon>
        <taxon>Metamonada</taxon>
        <taxon>Diplomonadida</taxon>
        <taxon>Hexamitidae</taxon>
        <taxon>Hexamitinae</taxon>
        <taxon>Trepomonas</taxon>
    </lineage>
</organism>
<keyword evidence="1" id="KW-0175">Coiled coil</keyword>
<dbReference type="EMBL" id="GDID01007534">
    <property type="protein sequence ID" value="JAP89072.1"/>
    <property type="molecule type" value="Transcribed_RNA"/>
</dbReference>
<protein>
    <submittedName>
        <fullName evidence="2">Uncharacterized protein</fullName>
    </submittedName>
</protein>
<feature type="non-terminal residue" evidence="2">
    <location>
        <position position="1"/>
    </location>
</feature>
<evidence type="ECO:0000256" key="1">
    <source>
        <dbReference type="SAM" id="Coils"/>
    </source>
</evidence>
<feature type="non-terminal residue" evidence="2">
    <location>
        <position position="361"/>
    </location>
</feature>
<gene>
    <name evidence="2" type="ORF">TPC1_31433</name>
</gene>
<feature type="coiled-coil region" evidence="1">
    <location>
        <begin position="212"/>
        <end position="239"/>
    </location>
</feature>
<proteinExistence type="predicted"/>
<reference evidence="2" key="1">
    <citation type="submission" date="2015-07" db="EMBL/GenBank/DDBJ databases">
        <title>Adaptation to a free-living lifestyle via gene acquisitions in the diplomonad Trepomonas sp. PC1.</title>
        <authorList>
            <person name="Xu F."/>
            <person name="Jerlstrom-Hultqvist J."/>
            <person name="Kolisko M."/>
            <person name="Simpson A.G.B."/>
            <person name="Roger A.J."/>
            <person name="Svard S.G."/>
            <person name="Andersson J.O."/>
        </authorList>
    </citation>
    <scope>NUCLEOTIDE SEQUENCE</scope>
    <source>
        <strain evidence="2">PC1</strain>
    </source>
</reference>
<name>A0A146JWU3_9EUKA</name>
<dbReference type="AlphaFoldDB" id="A0A146JWU3"/>
<evidence type="ECO:0000313" key="2">
    <source>
        <dbReference type="EMBL" id="JAP89072.1"/>
    </source>
</evidence>
<accession>A0A146JWU3</accession>
<sequence length="361" mass="42327">ISRIDASTQQFQIVKTETPEPQLNVNKINANSMLQNITKVKQFQQKRKKFITGQYIVEYKKCVEPQQEESSVEEMEQKVTFPEHQESTQPKTVAKRFIINKFTATTKKNPKQALENEIQLPDLRVGKNESSQRHFEETKPTTSINVNHQPQLKDSQKLYQHGNVFQRRKDVQIQERYFLVKQFFLDILQLNLDAYHPDELPKQMYLGINRLLVEAEDEIADLHQKMSSTQQQIDQVSKMQSLCQKRTVACQGDNIEIYFQNLQCIGQDFAEDLPKFDSQNEFLDFLSHLKQEFQIHSKAFQVKLFRDPFDGSQIQANVVKMELISQKEEERKLKKPRALKAQVVKVKQVENLPQVVVSFRK</sequence>